<accession>A0ACC2S9I4</accession>
<protein>
    <submittedName>
        <fullName evidence="1">Uncharacterized protein</fullName>
    </submittedName>
</protein>
<proteinExistence type="predicted"/>
<organism evidence="1 2">
    <name type="scientific">Entomophthora muscae</name>
    <dbReference type="NCBI Taxonomy" id="34485"/>
    <lineage>
        <taxon>Eukaryota</taxon>
        <taxon>Fungi</taxon>
        <taxon>Fungi incertae sedis</taxon>
        <taxon>Zoopagomycota</taxon>
        <taxon>Entomophthoromycotina</taxon>
        <taxon>Entomophthoromycetes</taxon>
        <taxon>Entomophthorales</taxon>
        <taxon>Entomophthoraceae</taxon>
        <taxon>Entomophthora</taxon>
    </lineage>
</organism>
<name>A0ACC2S9I4_9FUNG</name>
<gene>
    <name evidence="1" type="ORF">DSO57_1006772</name>
</gene>
<evidence type="ECO:0000313" key="1">
    <source>
        <dbReference type="EMBL" id="KAJ9058999.1"/>
    </source>
</evidence>
<keyword evidence="2" id="KW-1185">Reference proteome</keyword>
<sequence>MVLGLHVQEILLLQAAVTHHWDQFAAYQQWTHSLFSLLSDNQCNSVTSQSCLVTSIKRMCQSIPKYVRERLCEFHQLEQPWRAQVDSFLEDRGFLFCFHNFHKHMVSHECFKVSWVNMVMHFASLYGEGSAIPVNMGLGLSHPIQAKYNIVLGDWYDGATEYGLHVSNLGVERFCLLSDWCASVVCHDDPLDIAAACR</sequence>
<reference evidence="1" key="1">
    <citation type="submission" date="2022-04" db="EMBL/GenBank/DDBJ databases">
        <title>Genome of the entomopathogenic fungus Entomophthora muscae.</title>
        <authorList>
            <person name="Elya C."/>
            <person name="Lovett B.R."/>
            <person name="Lee E."/>
            <person name="Macias A.M."/>
            <person name="Hajek A.E."/>
            <person name="De Bivort B.L."/>
            <person name="Kasson M.T."/>
            <person name="De Fine Licht H.H."/>
            <person name="Stajich J.E."/>
        </authorList>
    </citation>
    <scope>NUCLEOTIDE SEQUENCE</scope>
    <source>
        <strain evidence="1">Berkeley</strain>
    </source>
</reference>
<comment type="caution">
    <text evidence="1">The sequence shown here is derived from an EMBL/GenBank/DDBJ whole genome shotgun (WGS) entry which is preliminary data.</text>
</comment>
<evidence type="ECO:0000313" key="2">
    <source>
        <dbReference type="Proteomes" id="UP001165960"/>
    </source>
</evidence>
<dbReference type="Proteomes" id="UP001165960">
    <property type="component" value="Unassembled WGS sequence"/>
</dbReference>
<dbReference type="EMBL" id="QTSX02005699">
    <property type="protein sequence ID" value="KAJ9058999.1"/>
    <property type="molecule type" value="Genomic_DNA"/>
</dbReference>